<dbReference type="InterPro" id="IPR039697">
    <property type="entry name" value="Alcohol_dehydrogenase_Fe"/>
</dbReference>
<dbReference type="CDD" id="cd08180">
    <property type="entry name" value="PDD"/>
    <property type="match status" value="1"/>
</dbReference>
<dbReference type="SUPFAM" id="SSF56796">
    <property type="entry name" value="Dehydroquinate synthase-like"/>
    <property type="match status" value="1"/>
</dbReference>
<dbReference type="Proteomes" id="UP000254634">
    <property type="component" value="Unassembled WGS sequence"/>
</dbReference>
<evidence type="ECO:0000259" key="3">
    <source>
        <dbReference type="Pfam" id="PF25137"/>
    </source>
</evidence>
<evidence type="ECO:0000313" key="5">
    <source>
        <dbReference type="Proteomes" id="UP000254634"/>
    </source>
</evidence>
<organism evidence="4 5">
    <name type="scientific">Streptococcus massiliensis</name>
    <dbReference type="NCBI Taxonomy" id="313439"/>
    <lineage>
        <taxon>Bacteria</taxon>
        <taxon>Bacillati</taxon>
        <taxon>Bacillota</taxon>
        <taxon>Bacilli</taxon>
        <taxon>Lactobacillales</taxon>
        <taxon>Streptococcaceae</taxon>
        <taxon>Streptococcus</taxon>
    </lineage>
</organism>
<feature type="domain" description="Fe-containing alcohol dehydrogenase-like C-terminal" evidence="3">
    <location>
        <begin position="170"/>
        <end position="369"/>
    </location>
</feature>
<dbReference type="GO" id="GO:0050093">
    <property type="term" value="F:methanol dehydrogenase (NAD+) activity"/>
    <property type="evidence" value="ECO:0007669"/>
    <property type="project" value="UniProtKB-EC"/>
</dbReference>
<dbReference type="EC" id="1.1.1.244" evidence="4"/>
<dbReference type="AlphaFoldDB" id="A0A380KZ10"/>
<dbReference type="Gene3D" id="3.40.50.1970">
    <property type="match status" value="1"/>
</dbReference>
<evidence type="ECO:0000313" key="4">
    <source>
        <dbReference type="EMBL" id="SUN77244.1"/>
    </source>
</evidence>
<dbReference type="EMBL" id="UHFR01000005">
    <property type="protein sequence ID" value="SUN77244.1"/>
    <property type="molecule type" value="Genomic_DNA"/>
</dbReference>
<protein>
    <submittedName>
        <fullName evidence="4">PduQ protein</fullName>
        <ecNumber evidence="4">1.1.1.244</ecNumber>
    </submittedName>
</protein>
<dbReference type="FunFam" id="1.20.1090.10:FF:000001">
    <property type="entry name" value="Aldehyde-alcohol dehydrogenase"/>
    <property type="match status" value="1"/>
</dbReference>
<sequence length="371" mass="40206">MGKFSLRPEIYMESCIHGLFESYKNQIILVVCDQFLVENPIVRKLLRLLREHNQVTIFSDVVPDPPLKKVIATVRVMLDSKPTVLIAVGGGSAIDTAKAARYFAKETKNLEVGEFIAVPSTSGSGSEVTSFAVVTDEEKNVKYPLIDDSLLPTKVALIPQLVSSCPPKVTAHSGMDVLTHALEALVAKGANGLTDSLAIRSVKLVFAELEHCYQNGDCLKSRRVLQEASCMAGIAFQNAGLGIVHAISHQIGGQFHLPHGLINSILLPEVIRLNASDPAVKHKYAWLAKDMGWIPMTGADSTGLIELIKHVKELTLKLDCETSLSACGITADKLAPVLGDMIQKTEEDATFAGNPIQPNREQLVQVLLSIL</sequence>
<dbReference type="Gene3D" id="1.20.1090.10">
    <property type="entry name" value="Dehydroquinate synthase-like - alpha domain"/>
    <property type="match status" value="1"/>
</dbReference>
<dbReference type="STRING" id="1123307.GCA_000380065_00818"/>
<proteinExistence type="predicted"/>
<dbReference type="Pfam" id="PF25137">
    <property type="entry name" value="ADH_Fe_C"/>
    <property type="match status" value="1"/>
</dbReference>
<evidence type="ECO:0000256" key="1">
    <source>
        <dbReference type="ARBA" id="ARBA00023002"/>
    </source>
</evidence>
<dbReference type="FunFam" id="3.40.50.1970:FF:000003">
    <property type="entry name" value="Alcohol dehydrogenase, iron-containing"/>
    <property type="match status" value="1"/>
</dbReference>
<dbReference type="PANTHER" id="PTHR11496:SF83">
    <property type="entry name" value="HYDROXYACID-OXOACID TRANSHYDROGENASE, MITOCHONDRIAL"/>
    <property type="match status" value="1"/>
</dbReference>
<dbReference type="OrthoDB" id="9815791at2"/>
<dbReference type="Pfam" id="PF00465">
    <property type="entry name" value="Fe-ADH"/>
    <property type="match status" value="1"/>
</dbReference>
<name>A0A380KZ10_9STRE</name>
<gene>
    <name evidence="4" type="primary">mdh_2</name>
    <name evidence="4" type="ORF">NCTC13765_01761</name>
</gene>
<dbReference type="InterPro" id="IPR001670">
    <property type="entry name" value="ADH_Fe/GldA"/>
</dbReference>
<dbReference type="PANTHER" id="PTHR11496">
    <property type="entry name" value="ALCOHOL DEHYDROGENASE"/>
    <property type="match status" value="1"/>
</dbReference>
<keyword evidence="5" id="KW-1185">Reference proteome</keyword>
<keyword evidence="1 4" id="KW-0560">Oxidoreductase</keyword>
<accession>A0A380KZ10</accession>
<feature type="domain" description="Alcohol dehydrogenase iron-type/glycerol dehydrogenase GldA" evidence="2">
    <location>
        <begin position="19"/>
        <end position="157"/>
    </location>
</feature>
<evidence type="ECO:0000259" key="2">
    <source>
        <dbReference type="Pfam" id="PF00465"/>
    </source>
</evidence>
<dbReference type="RefSeq" id="WP_018371509.1">
    <property type="nucleotide sequence ID" value="NZ_UHFR01000005.1"/>
</dbReference>
<reference evidence="4" key="1">
    <citation type="submission" date="2018-06" db="EMBL/GenBank/DDBJ databases">
        <authorList>
            <consortium name="Pathogen Informatics"/>
            <person name="Doyle S."/>
        </authorList>
    </citation>
    <scope>NUCLEOTIDE SEQUENCE [LARGE SCALE GENOMIC DNA]</scope>
    <source>
        <strain evidence="4">NCTC13765</strain>
    </source>
</reference>
<dbReference type="InterPro" id="IPR056798">
    <property type="entry name" value="ADH_Fe_C"/>
</dbReference>
<dbReference type="GO" id="GO:0046872">
    <property type="term" value="F:metal ion binding"/>
    <property type="evidence" value="ECO:0007669"/>
    <property type="project" value="InterPro"/>
</dbReference>